<evidence type="ECO:0000259" key="3">
    <source>
        <dbReference type="PROSITE" id="PS51186"/>
    </source>
</evidence>
<evidence type="ECO:0000313" key="5">
    <source>
        <dbReference type="Proteomes" id="UP000019249"/>
    </source>
</evidence>
<evidence type="ECO:0000256" key="2">
    <source>
        <dbReference type="ARBA" id="ARBA00023315"/>
    </source>
</evidence>
<dbReference type="Gene3D" id="3.40.630.30">
    <property type="match status" value="1"/>
</dbReference>
<name>A0ABN0REX1_9LIST</name>
<dbReference type="InterPro" id="IPR000182">
    <property type="entry name" value="GNAT_dom"/>
</dbReference>
<sequence length="149" mass="17230">MEIRQIKADYPFDLLLEADPNRDLVTDYAERGEVFQLQTEAGERIGVYILLQTRPETSEIVNIAVEERQRGKGYAKQMILDAKMRAGKSGSRTLEIGTGNSSIMQLALYQRCGFRITHVEPDFFRKHYEEPIFENGLECRDMIRLQIDL</sequence>
<dbReference type="EMBL" id="AODF01000017">
    <property type="protein sequence ID" value="EUJ31509.1"/>
    <property type="molecule type" value="Genomic_DNA"/>
</dbReference>
<dbReference type="RefSeq" id="WP_036097373.1">
    <property type="nucleotide sequence ID" value="NZ_AODF01000017.1"/>
</dbReference>
<dbReference type="CDD" id="cd04301">
    <property type="entry name" value="NAT_SF"/>
    <property type="match status" value="1"/>
</dbReference>
<dbReference type="PROSITE" id="PS51186">
    <property type="entry name" value="GNAT"/>
    <property type="match status" value="1"/>
</dbReference>
<dbReference type="Pfam" id="PF00583">
    <property type="entry name" value="Acetyltransf_1"/>
    <property type="match status" value="1"/>
</dbReference>
<dbReference type="PANTHER" id="PTHR43420:SF41">
    <property type="entry name" value="IAA ACETYLTRANSFERASE"/>
    <property type="match status" value="1"/>
</dbReference>
<proteinExistence type="predicted"/>
<keyword evidence="2" id="KW-0012">Acyltransferase</keyword>
<keyword evidence="5" id="KW-1185">Reference proteome</keyword>
<keyword evidence="1" id="KW-0808">Transferase</keyword>
<organism evidence="4 5">
    <name type="scientific">Listeria floridensis FSL S10-1187</name>
    <dbReference type="NCBI Taxonomy" id="1265817"/>
    <lineage>
        <taxon>Bacteria</taxon>
        <taxon>Bacillati</taxon>
        <taxon>Bacillota</taxon>
        <taxon>Bacilli</taxon>
        <taxon>Bacillales</taxon>
        <taxon>Listeriaceae</taxon>
        <taxon>Listeria</taxon>
    </lineage>
</organism>
<accession>A0ABN0REX1</accession>
<evidence type="ECO:0000256" key="1">
    <source>
        <dbReference type="ARBA" id="ARBA00022679"/>
    </source>
</evidence>
<dbReference type="InterPro" id="IPR016181">
    <property type="entry name" value="Acyl_CoA_acyltransferase"/>
</dbReference>
<evidence type="ECO:0000313" key="4">
    <source>
        <dbReference type="EMBL" id="EUJ31509.1"/>
    </source>
</evidence>
<comment type="caution">
    <text evidence="4">The sequence shown here is derived from an EMBL/GenBank/DDBJ whole genome shotgun (WGS) entry which is preliminary data.</text>
</comment>
<feature type="domain" description="N-acetyltransferase" evidence="3">
    <location>
        <begin position="1"/>
        <end position="135"/>
    </location>
</feature>
<gene>
    <name evidence="4" type="ORF">MFLO_08767</name>
</gene>
<dbReference type="SUPFAM" id="SSF55729">
    <property type="entry name" value="Acyl-CoA N-acyltransferases (Nat)"/>
    <property type="match status" value="1"/>
</dbReference>
<reference evidence="4 5" key="1">
    <citation type="journal article" date="2014" name="Int. J. Syst. Evol. Microbiol.">
        <title>Listeria floridensis sp. nov., Listeria aquatica sp. nov., Listeria cornellensis sp. nov., Listeria riparia sp. nov. and Listeria grandensis sp. nov., from agricultural and natural environments.</title>
        <authorList>
            <person name="den Bakker H.C."/>
            <person name="Warchocki S."/>
            <person name="Wright E.M."/>
            <person name="Allred A.F."/>
            <person name="Ahlstrom C."/>
            <person name="Manuel C.S."/>
            <person name="Stasiewicz M.J."/>
            <person name="Burrell A."/>
            <person name="Roof S."/>
            <person name="Strawn L."/>
            <person name="Fortes E.D."/>
            <person name="Nightingale K.K."/>
            <person name="Kephart D."/>
            <person name="Wiedmann M."/>
        </authorList>
    </citation>
    <scope>NUCLEOTIDE SEQUENCE [LARGE SCALE GENOMIC DNA]</scope>
    <source>
        <strain evidence="4 5">FSL S10-1187</strain>
    </source>
</reference>
<protein>
    <submittedName>
        <fullName evidence="4">GCN5-like N-acetyltransferase</fullName>
    </submittedName>
</protein>
<dbReference type="Proteomes" id="UP000019249">
    <property type="component" value="Unassembled WGS sequence"/>
</dbReference>
<dbReference type="InterPro" id="IPR050680">
    <property type="entry name" value="YpeA/RimI_acetyltransf"/>
</dbReference>
<dbReference type="PANTHER" id="PTHR43420">
    <property type="entry name" value="ACETYLTRANSFERASE"/>
    <property type="match status" value="1"/>
</dbReference>